<feature type="domain" description="FAD dependent oxidoreductase" evidence="3">
    <location>
        <begin position="12"/>
        <end position="354"/>
    </location>
</feature>
<dbReference type="PANTHER" id="PTHR13847:SF287">
    <property type="entry name" value="FAD-DEPENDENT OXIDOREDUCTASE DOMAIN-CONTAINING PROTEIN 1"/>
    <property type="match status" value="1"/>
</dbReference>
<protein>
    <submittedName>
        <fullName evidence="4">FAD-dependent oxidoreductase</fullName>
    </submittedName>
</protein>
<dbReference type="EMBL" id="BAAANL010000002">
    <property type="protein sequence ID" value="GAA1856326.1"/>
    <property type="molecule type" value="Genomic_DNA"/>
</dbReference>
<keyword evidence="1" id="KW-0560">Oxidoreductase</keyword>
<dbReference type="InterPro" id="IPR036188">
    <property type="entry name" value="FAD/NAD-bd_sf"/>
</dbReference>
<gene>
    <name evidence="4" type="ORF">GCM10009751_11880</name>
</gene>
<dbReference type="Gene3D" id="3.50.50.60">
    <property type="entry name" value="FAD/NAD(P)-binding domain"/>
    <property type="match status" value="1"/>
</dbReference>
<keyword evidence="2" id="KW-0472">Membrane</keyword>
<dbReference type="PANTHER" id="PTHR13847">
    <property type="entry name" value="SARCOSINE DEHYDROGENASE-RELATED"/>
    <property type="match status" value="1"/>
</dbReference>
<evidence type="ECO:0000256" key="1">
    <source>
        <dbReference type="ARBA" id="ARBA00023002"/>
    </source>
</evidence>
<sequence>MRPDTPAPATADIAVVGAGVVGAAIAYETARRRPDLRVLLVDTHRPVIGATAYSAGILRRHHTFLPDAELADRSLSVYREMGDAAGYRPLGFLLLLPGEFVPRLERNLAASGTLRAASQVLGAAELRARYGALSVSDDEVGVLEHDGGYGAPATAAATFRERAVRAGARWMPGRRVDALERTGDRWRLHTNLGAVEADQVVLATGAATRGLGETAGIEIPLTPRRIGLVTVEPAGRAHDGLPVVIDDVTGTYFVPQPGGEVALGVRARPEDERVIPAAPLDGDEVGEAIARAARRVAAFGGCVVTGSQAASDGYTPDGRPLLGPVEGAPGLQLACGFSGGGFKSAPAVASLLAESLTSGVVPDLLRHYLPDRYHHGRECRGQDSYTHL</sequence>
<evidence type="ECO:0000259" key="3">
    <source>
        <dbReference type="Pfam" id="PF01266"/>
    </source>
</evidence>
<accession>A0ABN2NA09</accession>
<evidence type="ECO:0000256" key="2">
    <source>
        <dbReference type="SAM" id="Phobius"/>
    </source>
</evidence>
<proteinExistence type="predicted"/>
<feature type="transmembrane region" description="Helical" evidence="2">
    <location>
        <begin position="6"/>
        <end position="27"/>
    </location>
</feature>
<organism evidence="4 5">
    <name type="scientific">Myceligenerans crystallogenes</name>
    <dbReference type="NCBI Taxonomy" id="316335"/>
    <lineage>
        <taxon>Bacteria</taxon>
        <taxon>Bacillati</taxon>
        <taxon>Actinomycetota</taxon>
        <taxon>Actinomycetes</taxon>
        <taxon>Micrococcales</taxon>
        <taxon>Promicromonosporaceae</taxon>
        <taxon>Myceligenerans</taxon>
    </lineage>
</organism>
<keyword evidence="2" id="KW-1133">Transmembrane helix</keyword>
<comment type="caution">
    <text evidence="4">The sequence shown here is derived from an EMBL/GenBank/DDBJ whole genome shotgun (WGS) entry which is preliminary data.</text>
</comment>
<dbReference type="Pfam" id="PF01266">
    <property type="entry name" value="DAO"/>
    <property type="match status" value="1"/>
</dbReference>
<evidence type="ECO:0000313" key="4">
    <source>
        <dbReference type="EMBL" id="GAA1856326.1"/>
    </source>
</evidence>
<dbReference type="Gene3D" id="3.30.9.10">
    <property type="entry name" value="D-Amino Acid Oxidase, subunit A, domain 2"/>
    <property type="match status" value="1"/>
</dbReference>
<keyword evidence="2" id="KW-0812">Transmembrane</keyword>
<dbReference type="Proteomes" id="UP001501094">
    <property type="component" value="Unassembled WGS sequence"/>
</dbReference>
<dbReference type="RefSeq" id="WP_344100553.1">
    <property type="nucleotide sequence ID" value="NZ_BAAANL010000002.1"/>
</dbReference>
<reference evidence="4 5" key="1">
    <citation type="journal article" date="2019" name="Int. J. Syst. Evol. Microbiol.">
        <title>The Global Catalogue of Microorganisms (GCM) 10K type strain sequencing project: providing services to taxonomists for standard genome sequencing and annotation.</title>
        <authorList>
            <consortium name="The Broad Institute Genomics Platform"/>
            <consortium name="The Broad Institute Genome Sequencing Center for Infectious Disease"/>
            <person name="Wu L."/>
            <person name="Ma J."/>
        </authorList>
    </citation>
    <scope>NUCLEOTIDE SEQUENCE [LARGE SCALE GENOMIC DNA]</scope>
    <source>
        <strain evidence="4 5">JCM 14326</strain>
    </source>
</reference>
<name>A0ABN2NA09_9MICO</name>
<dbReference type="SUPFAM" id="SSF51905">
    <property type="entry name" value="FAD/NAD(P)-binding domain"/>
    <property type="match status" value="1"/>
</dbReference>
<dbReference type="InterPro" id="IPR006076">
    <property type="entry name" value="FAD-dep_OxRdtase"/>
</dbReference>
<evidence type="ECO:0000313" key="5">
    <source>
        <dbReference type="Proteomes" id="UP001501094"/>
    </source>
</evidence>
<keyword evidence="5" id="KW-1185">Reference proteome</keyword>